<evidence type="ECO:0000259" key="5">
    <source>
        <dbReference type="PROSITE" id="PS50977"/>
    </source>
</evidence>
<evidence type="ECO:0000256" key="1">
    <source>
        <dbReference type="ARBA" id="ARBA00023015"/>
    </source>
</evidence>
<organism evidence="6 7">
    <name type="scientific">Azospirillum thermophilum</name>
    <dbReference type="NCBI Taxonomy" id="2202148"/>
    <lineage>
        <taxon>Bacteria</taxon>
        <taxon>Pseudomonadati</taxon>
        <taxon>Pseudomonadota</taxon>
        <taxon>Alphaproteobacteria</taxon>
        <taxon>Rhodospirillales</taxon>
        <taxon>Azospirillaceae</taxon>
        <taxon>Azospirillum</taxon>
    </lineage>
</organism>
<dbReference type="AlphaFoldDB" id="A0A2S2CUX3"/>
<name>A0A2S2CUX3_9PROT</name>
<dbReference type="GO" id="GO:0000976">
    <property type="term" value="F:transcription cis-regulatory region binding"/>
    <property type="evidence" value="ECO:0007669"/>
    <property type="project" value="TreeGrafter"/>
</dbReference>
<dbReference type="KEGG" id="azz:DEW08_19470"/>
<feature type="domain" description="HTH tetR-type" evidence="5">
    <location>
        <begin position="17"/>
        <end position="77"/>
    </location>
</feature>
<dbReference type="SUPFAM" id="SSF48498">
    <property type="entry name" value="Tetracyclin repressor-like, C-terminal domain"/>
    <property type="match status" value="1"/>
</dbReference>
<dbReference type="Pfam" id="PF14246">
    <property type="entry name" value="TetR_C_7"/>
    <property type="match status" value="1"/>
</dbReference>
<keyword evidence="3" id="KW-0804">Transcription</keyword>
<dbReference type="InterPro" id="IPR009057">
    <property type="entry name" value="Homeodomain-like_sf"/>
</dbReference>
<dbReference type="GO" id="GO:0003700">
    <property type="term" value="F:DNA-binding transcription factor activity"/>
    <property type="evidence" value="ECO:0007669"/>
    <property type="project" value="TreeGrafter"/>
</dbReference>
<dbReference type="FunFam" id="1.10.10.60:FF:000141">
    <property type="entry name" value="TetR family transcriptional regulator"/>
    <property type="match status" value="1"/>
</dbReference>
<accession>A0A2S2CUX3</accession>
<dbReference type="PANTHER" id="PTHR30055:SF146">
    <property type="entry name" value="HTH-TYPE TRANSCRIPTIONAL DUAL REGULATOR CECR"/>
    <property type="match status" value="1"/>
</dbReference>
<evidence type="ECO:0000256" key="2">
    <source>
        <dbReference type="ARBA" id="ARBA00023125"/>
    </source>
</evidence>
<dbReference type="Gene3D" id="1.10.10.60">
    <property type="entry name" value="Homeodomain-like"/>
    <property type="match status" value="1"/>
</dbReference>
<dbReference type="InterPro" id="IPR001647">
    <property type="entry name" value="HTH_TetR"/>
</dbReference>
<dbReference type="Pfam" id="PF00440">
    <property type="entry name" value="TetR_N"/>
    <property type="match status" value="1"/>
</dbReference>
<proteinExistence type="predicted"/>
<evidence type="ECO:0000313" key="7">
    <source>
        <dbReference type="Proteomes" id="UP000245629"/>
    </source>
</evidence>
<evidence type="ECO:0000313" key="6">
    <source>
        <dbReference type="EMBL" id="AWK88276.1"/>
    </source>
</evidence>
<dbReference type="EMBL" id="CP029354">
    <property type="protein sequence ID" value="AWK88276.1"/>
    <property type="molecule type" value="Genomic_DNA"/>
</dbReference>
<dbReference type="InterPro" id="IPR039536">
    <property type="entry name" value="TetR_C_Proteobacteria"/>
</dbReference>
<evidence type="ECO:0000256" key="3">
    <source>
        <dbReference type="ARBA" id="ARBA00023163"/>
    </source>
</evidence>
<protein>
    <submittedName>
        <fullName evidence="6">TetR/AcrR family transcriptional regulator</fullName>
    </submittedName>
</protein>
<dbReference type="RefSeq" id="WP_109330388.1">
    <property type="nucleotide sequence ID" value="NZ_CP029354.1"/>
</dbReference>
<dbReference type="PANTHER" id="PTHR30055">
    <property type="entry name" value="HTH-TYPE TRANSCRIPTIONAL REGULATOR RUTR"/>
    <property type="match status" value="1"/>
</dbReference>
<dbReference type="Gene3D" id="1.10.357.10">
    <property type="entry name" value="Tetracycline Repressor, domain 2"/>
    <property type="match status" value="1"/>
</dbReference>
<keyword evidence="1" id="KW-0805">Transcription regulation</keyword>
<dbReference type="PRINTS" id="PR00455">
    <property type="entry name" value="HTHTETR"/>
</dbReference>
<keyword evidence="7" id="KW-1185">Reference proteome</keyword>
<reference evidence="7" key="1">
    <citation type="submission" date="2018-05" db="EMBL/GenBank/DDBJ databases">
        <title>Azospirillum thermophila sp. nov., a novel isolated from hot spring.</title>
        <authorList>
            <person name="Zhao Z."/>
        </authorList>
    </citation>
    <scope>NUCLEOTIDE SEQUENCE [LARGE SCALE GENOMIC DNA]</scope>
    <source>
        <strain evidence="7">CFH 70021</strain>
    </source>
</reference>
<dbReference type="SUPFAM" id="SSF46689">
    <property type="entry name" value="Homeodomain-like"/>
    <property type="match status" value="1"/>
</dbReference>
<sequence length="213" mass="23331">MTSSSPKAPASIGPRGMARRRAILEAAEHLFIEKGFEQTTLSDIIGRAGGSRATLYEHFGDKAGLFRAMMEENSADILAGLADARADDLASPEVELTKFALRFVQALLNDQTTAILRILVSEGSRIPDIAESFFRIGPETALTRLADYLRRLSEAGALRIDNPQVAARAFLGMVSGNILMRRLILPERSLPVDEIDCYVRQAVTLFLRGAGRR</sequence>
<gene>
    <name evidence="6" type="ORF">DEW08_19470</name>
</gene>
<feature type="DNA-binding region" description="H-T-H motif" evidence="4">
    <location>
        <begin position="40"/>
        <end position="59"/>
    </location>
</feature>
<keyword evidence="2 4" id="KW-0238">DNA-binding</keyword>
<dbReference type="InterPro" id="IPR036271">
    <property type="entry name" value="Tet_transcr_reg_TetR-rel_C_sf"/>
</dbReference>
<dbReference type="InterPro" id="IPR050109">
    <property type="entry name" value="HTH-type_TetR-like_transc_reg"/>
</dbReference>
<dbReference type="OrthoDB" id="5292901at2"/>
<dbReference type="Proteomes" id="UP000245629">
    <property type="component" value="Chromosome 3"/>
</dbReference>
<evidence type="ECO:0000256" key="4">
    <source>
        <dbReference type="PROSITE-ProRule" id="PRU00335"/>
    </source>
</evidence>
<dbReference type="PROSITE" id="PS50977">
    <property type="entry name" value="HTH_TETR_2"/>
    <property type="match status" value="1"/>
</dbReference>